<keyword evidence="1" id="KW-1133">Transmembrane helix</keyword>
<dbReference type="EMBL" id="AUZJ01000066">
    <property type="protein sequence ID" value="ERF59612.1"/>
    <property type="molecule type" value="Genomic_DNA"/>
</dbReference>
<keyword evidence="1" id="KW-0472">Membrane</keyword>
<dbReference type="OrthoDB" id="361418at2"/>
<sequence>MARERTAGYFIFNAVFASLLILFIVFAVGFANCFGAAERLPAIERYEIMRILLYGTSTGADGETVSASVSILDTSGNECARIERSWRGSALAVDFKSAQFSGKRFYFPCELYGRETVSPSSALFRRRGTELFRYYNENGQCMLLGASSPFERRRDLYALVRFAFSPFSTFASGFSKDYSADLAQCRSGVYYSVIVGTDGTLKIEATY</sequence>
<dbReference type="Proteomes" id="UP000016646">
    <property type="component" value="Unassembled WGS sequence"/>
</dbReference>
<evidence type="ECO:0000313" key="4">
    <source>
        <dbReference type="Proteomes" id="UP000016412"/>
    </source>
</evidence>
<evidence type="ECO:0000313" key="5">
    <source>
        <dbReference type="Proteomes" id="UP000016646"/>
    </source>
</evidence>
<reference evidence="4 5" key="1">
    <citation type="submission" date="2013-08" db="EMBL/GenBank/DDBJ databases">
        <authorList>
            <person name="Durkin A.S."/>
            <person name="Haft D.R."/>
            <person name="McCorrison J."/>
            <person name="Torralba M."/>
            <person name="Gillis M."/>
            <person name="Haft D.H."/>
            <person name="Methe B."/>
            <person name="Sutton G."/>
            <person name="Nelson K.E."/>
        </authorList>
    </citation>
    <scope>NUCLEOTIDE SEQUENCE [LARGE SCALE GENOMIC DNA]</scope>
    <source>
        <strain evidence="3 5">ATCC 35536</strain>
        <strain evidence="2 4">VPI DR56BR1116</strain>
    </source>
</reference>
<name>U2L2B3_TRESO</name>
<dbReference type="eggNOG" id="ENOG5032JD5">
    <property type="taxonomic scope" value="Bacteria"/>
</dbReference>
<feature type="transmembrane region" description="Helical" evidence="1">
    <location>
        <begin position="7"/>
        <end position="31"/>
    </location>
</feature>
<comment type="caution">
    <text evidence="2">The sequence shown here is derived from an EMBL/GenBank/DDBJ whole genome shotgun (WGS) entry which is preliminary data.</text>
</comment>
<gene>
    <name evidence="3" type="ORF">HMPREF0860_0314</name>
    <name evidence="2" type="ORF">HMPREF1325_1723</name>
</gene>
<dbReference type="Proteomes" id="UP000016412">
    <property type="component" value="Unassembled WGS sequence"/>
</dbReference>
<evidence type="ECO:0000256" key="1">
    <source>
        <dbReference type="SAM" id="Phobius"/>
    </source>
</evidence>
<keyword evidence="1" id="KW-0812">Transmembrane</keyword>
<evidence type="ECO:0000313" key="3">
    <source>
        <dbReference type="EMBL" id="ERJ98490.1"/>
    </source>
</evidence>
<organism evidence="2 4">
    <name type="scientific">Treponema socranskii subsp. socranskii VPI DR56BR1116 = ATCC 35536</name>
    <dbReference type="NCBI Taxonomy" id="1125725"/>
    <lineage>
        <taxon>Bacteria</taxon>
        <taxon>Pseudomonadati</taxon>
        <taxon>Spirochaetota</taxon>
        <taxon>Spirochaetia</taxon>
        <taxon>Spirochaetales</taxon>
        <taxon>Treponemataceae</taxon>
        <taxon>Treponema</taxon>
    </lineage>
</organism>
<protein>
    <submittedName>
        <fullName evidence="2">Uncharacterized protein</fullName>
    </submittedName>
</protein>
<dbReference type="AlphaFoldDB" id="U2L2B3"/>
<evidence type="ECO:0000313" key="2">
    <source>
        <dbReference type="EMBL" id="ERF59612.1"/>
    </source>
</evidence>
<accession>U2L2B3</accession>
<dbReference type="EMBL" id="AVQI01000080">
    <property type="protein sequence ID" value="ERJ98490.1"/>
    <property type="molecule type" value="Genomic_DNA"/>
</dbReference>
<dbReference type="RefSeq" id="WP_021331501.1">
    <property type="nucleotide sequence ID" value="NZ_AUZJ01000066.1"/>
</dbReference>
<keyword evidence="5" id="KW-1185">Reference proteome</keyword>
<proteinExistence type="predicted"/>
<dbReference type="PATRIC" id="fig|1125725.3.peg.2477"/>
<dbReference type="STRING" id="1125725.HMPREF1325_1723"/>